<dbReference type="PANTHER" id="PTHR11364">
    <property type="entry name" value="THIOSULFATE SULFERTANSFERASE"/>
    <property type="match status" value="1"/>
</dbReference>
<dbReference type="PANTHER" id="PTHR11364:SF27">
    <property type="entry name" value="SULFURTRANSFERASE"/>
    <property type="match status" value="1"/>
</dbReference>
<dbReference type="OrthoDB" id="9781034at2"/>
<dbReference type="SMART" id="SM00450">
    <property type="entry name" value="RHOD"/>
    <property type="match status" value="2"/>
</dbReference>
<protein>
    <submittedName>
        <fullName evidence="4">Sulfurtransferase</fullName>
    </submittedName>
</protein>
<proteinExistence type="predicted"/>
<name>A0A3E0TLY3_9GAMM</name>
<dbReference type="InterPro" id="IPR036873">
    <property type="entry name" value="Rhodanese-like_dom_sf"/>
</dbReference>
<dbReference type="Gene3D" id="3.40.250.10">
    <property type="entry name" value="Rhodanese-like domain"/>
    <property type="match status" value="2"/>
</dbReference>
<dbReference type="SUPFAM" id="SSF52821">
    <property type="entry name" value="Rhodanese/Cell cycle control phosphatase"/>
    <property type="match status" value="2"/>
</dbReference>
<evidence type="ECO:0000313" key="4">
    <source>
        <dbReference type="EMBL" id="REL25498.1"/>
    </source>
</evidence>
<reference evidence="4 5" key="1">
    <citation type="submission" date="2018-08" db="EMBL/GenBank/DDBJ databases">
        <title>Thalassotalea euphylliae genome.</title>
        <authorList>
            <person name="Summers S."/>
            <person name="Rice S.A."/>
            <person name="Freckelton M.L."/>
            <person name="Nedved B.T."/>
            <person name="Hadfield M.G."/>
        </authorList>
    </citation>
    <scope>NUCLEOTIDE SEQUENCE [LARGE SCALE GENOMIC DNA]</scope>
    <source>
        <strain evidence="4 5">H1</strain>
    </source>
</reference>
<keyword evidence="1 4" id="KW-0808">Transferase</keyword>
<gene>
    <name evidence="4" type="ORF">DXX93_02335</name>
</gene>
<dbReference type="CDD" id="cd01449">
    <property type="entry name" value="TST_Repeat_2"/>
    <property type="match status" value="1"/>
</dbReference>
<organism evidence="4 5">
    <name type="scientific">Thalassotalea euphylliae</name>
    <dbReference type="NCBI Taxonomy" id="1655234"/>
    <lineage>
        <taxon>Bacteria</taxon>
        <taxon>Pseudomonadati</taxon>
        <taxon>Pseudomonadota</taxon>
        <taxon>Gammaproteobacteria</taxon>
        <taxon>Alteromonadales</taxon>
        <taxon>Colwelliaceae</taxon>
        <taxon>Thalassotalea</taxon>
    </lineage>
</organism>
<dbReference type="InterPro" id="IPR045078">
    <property type="entry name" value="TST/MPST-like"/>
</dbReference>
<evidence type="ECO:0000313" key="5">
    <source>
        <dbReference type="Proteomes" id="UP000256478"/>
    </source>
</evidence>
<evidence type="ECO:0000256" key="2">
    <source>
        <dbReference type="ARBA" id="ARBA00022737"/>
    </source>
</evidence>
<comment type="caution">
    <text evidence="4">The sequence shown here is derived from an EMBL/GenBank/DDBJ whole genome shotgun (WGS) entry which is preliminary data.</text>
</comment>
<dbReference type="Proteomes" id="UP000256478">
    <property type="component" value="Unassembled WGS sequence"/>
</dbReference>
<sequence>MFTHQPLISAEALYANLTQQNLLIFDASMAPVAPQSKPKKCWPSAVIPGAKRMDIEHDFCDHHAQFPHTMLGAKAFEQAAQSLGITGDEHLVVYDDLGLFSAARAWWMLTAMGHQHVSVLDGGLPHWLKRNLPVESVEHSEPSSRGTFGASYCDAMFVDHHFVGQAIEQKSHVIVDARATARFFGQTPEPRVGVRVGHMPEAKSLPFTSLIANGLLLDSEQLALKFEQLNPNKLPMIMTCGSGITACILALAADIAGYKETTVYDGSWAEWGALTDLPVTTA</sequence>
<dbReference type="AlphaFoldDB" id="A0A3E0TLY3"/>
<feature type="domain" description="Rhodanese" evidence="3">
    <location>
        <begin position="168"/>
        <end position="280"/>
    </location>
</feature>
<dbReference type="Pfam" id="PF00581">
    <property type="entry name" value="Rhodanese"/>
    <property type="match status" value="2"/>
</dbReference>
<dbReference type="EMBL" id="QUOU01000001">
    <property type="protein sequence ID" value="REL25498.1"/>
    <property type="molecule type" value="Genomic_DNA"/>
</dbReference>
<dbReference type="RefSeq" id="WP_116006629.1">
    <property type="nucleotide sequence ID" value="NZ_QUOU01000001.1"/>
</dbReference>
<evidence type="ECO:0000259" key="3">
    <source>
        <dbReference type="PROSITE" id="PS50206"/>
    </source>
</evidence>
<feature type="domain" description="Rhodanese" evidence="3">
    <location>
        <begin position="33"/>
        <end position="136"/>
    </location>
</feature>
<accession>A0A3E0TLY3</accession>
<dbReference type="InterPro" id="IPR001763">
    <property type="entry name" value="Rhodanese-like_dom"/>
</dbReference>
<dbReference type="GO" id="GO:0004792">
    <property type="term" value="F:thiosulfate-cyanide sulfurtransferase activity"/>
    <property type="evidence" value="ECO:0007669"/>
    <property type="project" value="TreeGrafter"/>
</dbReference>
<dbReference type="CDD" id="cd01448">
    <property type="entry name" value="TST_Repeat_1"/>
    <property type="match status" value="1"/>
</dbReference>
<keyword evidence="2" id="KW-0677">Repeat</keyword>
<evidence type="ECO:0000256" key="1">
    <source>
        <dbReference type="ARBA" id="ARBA00022679"/>
    </source>
</evidence>
<dbReference type="PROSITE" id="PS50206">
    <property type="entry name" value="RHODANESE_3"/>
    <property type="match status" value="2"/>
</dbReference>